<feature type="transmembrane region" description="Helical" evidence="6">
    <location>
        <begin position="28"/>
        <end position="45"/>
    </location>
</feature>
<evidence type="ECO:0000256" key="3">
    <source>
        <dbReference type="ARBA" id="ARBA00022692"/>
    </source>
</evidence>
<organism evidence="7 8">
    <name type="scientific">Laribacter hongkongensis</name>
    <dbReference type="NCBI Taxonomy" id="168471"/>
    <lineage>
        <taxon>Bacteria</taxon>
        <taxon>Pseudomonadati</taxon>
        <taxon>Pseudomonadota</taxon>
        <taxon>Betaproteobacteria</taxon>
        <taxon>Neisseriales</taxon>
        <taxon>Aquaspirillaceae</taxon>
        <taxon>Laribacter</taxon>
    </lineage>
</organism>
<accession>A0ABD4STZ6</accession>
<feature type="transmembrane region" description="Helical" evidence="6">
    <location>
        <begin position="163"/>
        <end position="184"/>
    </location>
</feature>
<evidence type="ECO:0000313" key="7">
    <source>
        <dbReference type="EMBL" id="MCG9026682.1"/>
    </source>
</evidence>
<evidence type="ECO:0000313" key="8">
    <source>
        <dbReference type="Proteomes" id="UP001200247"/>
    </source>
</evidence>
<comment type="similarity">
    <text evidence="2">Belongs to the major facilitator superfamily. Nitrate/nitrite porter (TC 2.A.1.8) family.</text>
</comment>
<dbReference type="InterPro" id="IPR044772">
    <property type="entry name" value="NO3_transporter"/>
</dbReference>
<dbReference type="Gene3D" id="1.20.1250.20">
    <property type="entry name" value="MFS general substrate transporter like domains"/>
    <property type="match status" value="1"/>
</dbReference>
<dbReference type="SUPFAM" id="SSF103473">
    <property type="entry name" value="MFS general substrate transporter"/>
    <property type="match status" value="1"/>
</dbReference>
<comment type="subcellular location">
    <subcellularLocation>
        <location evidence="1">Membrane</location>
        <topology evidence="1">Multi-pass membrane protein</topology>
    </subcellularLocation>
</comment>
<dbReference type="Pfam" id="PF07690">
    <property type="entry name" value="MFS_1"/>
    <property type="match status" value="1"/>
</dbReference>
<feature type="transmembrane region" description="Helical" evidence="6">
    <location>
        <begin position="65"/>
        <end position="82"/>
    </location>
</feature>
<dbReference type="EMBL" id="JAJAXM010000024">
    <property type="protein sequence ID" value="MCG9026682.1"/>
    <property type="molecule type" value="Genomic_DNA"/>
</dbReference>
<dbReference type="AlphaFoldDB" id="A0ABD4STZ6"/>
<proteinExistence type="inferred from homology"/>
<reference evidence="7 8" key="1">
    <citation type="submission" date="2021-10" db="EMBL/GenBank/DDBJ databases">
        <title>Whole-genome sequencing analysis of Laribacter hongkongensis: virulence gene profiles, carbohydrate-active enzyme prediction, and antimicrobial resistance characterization.</title>
        <authorList>
            <person name="Yuan P."/>
            <person name="Zhan Y."/>
            <person name="Chen D."/>
        </authorList>
    </citation>
    <scope>NUCLEOTIDE SEQUENCE [LARGE SCALE GENOMIC DNA]</scope>
    <source>
        <strain evidence="7 8">W67</strain>
    </source>
</reference>
<comment type="caution">
    <text evidence="7">The sequence shown here is derived from an EMBL/GenBank/DDBJ whole genome shotgun (WGS) entry which is preliminary data.</text>
</comment>
<dbReference type="InterPro" id="IPR011701">
    <property type="entry name" value="MFS"/>
</dbReference>
<dbReference type="PANTHER" id="PTHR23515">
    <property type="entry name" value="HIGH-AFFINITY NITRATE TRANSPORTER 2.3"/>
    <property type="match status" value="1"/>
</dbReference>
<feature type="transmembrane region" description="Helical" evidence="6">
    <location>
        <begin position="254"/>
        <end position="277"/>
    </location>
</feature>
<evidence type="ECO:0000256" key="1">
    <source>
        <dbReference type="ARBA" id="ARBA00004141"/>
    </source>
</evidence>
<dbReference type="GO" id="GO:0016020">
    <property type="term" value="C:membrane"/>
    <property type="evidence" value="ECO:0007669"/>
    <property type="project" value="UniProtKB-SubCell"/>
</dbReference>
<keyword evidence="5 6" id="KW-0472">Membrane</keyword>
<feature type="transmembrane region" description="Helical" evidence="6">
    <location>
        <begin position="397"/>
        <end position="416"/>
    </location>
</feature>
<dbReference type="RefSeq" id="WP_239894281.1">
    <property type="nucleotide sequence ID" value="NZ_JAJAXM010000024.1"/>
</dbReference>
<feature type="transmembrane region" description="Helical" evidence="6">
    <location>
        <begin position="428"/>
        <end position="449"/>
    </location>
</feature>
<feature type="transmembrane region" description="Helical" evidence="6">
    <location>
        <begin position="204"/>
        <end position="224"/>
    </location>
</feature>
<protein>
    <submittedName>
        <fullName evidence="7">Nitrite extrusion protein</fullName>
    </submittedName>
</protein>
<feature type="transmembrane region" description="Helical" evidence="6">
    <location>
        <begin position="342"/>
        <end position="360"/>
    </location>
</feature>
<feature type="transmembrane region" description="Helical" evidence="6">
    <location>
        <begin position="308"/>
        <end position="330"/>
    </location>
</feature>
<evidence type="ECO:0000256" key="4">
    <source>
        <dbReference type="ARBA" id="ARBA00022989"/>
    </source>
</evidence>
<dbReference type="Proteomes" id="UP001200247">
    <property type="component" value="Unassembled WGS sequence"/>
</dbReference>
<feature type="transmembrane region" description="Helical" evidence="6">
    <location>
        <begin position="94"/>
        <end position="114"/>
    </location>
</feature>
<sequence length="461" mass="49182">MAATLTRWYPENLDFWLTRGRFVARRNLACSVFALHLNFNIWMMWSVVVVNLPAVGFQLSTDQRFWLVAIPPLVGAVMRILYSMAWSWIGGANWLALSTLVLLVPALGVGWSVQDIATPYWVLFLMAGLCGIGGGASASHLANISFFFPAAKKGGALGLNAGIGNLGVSVAQLVIPIAITLPLFGSLGGAPQVWGRGDEVRLVWLQNAGFVWVPMILLAAWAAWRFGNNVASARISPKEQLKALRVPHTWRVCMLYMGSYGTFLGFAAAFPLLVSAMFPLEDASGYLFVGPMLAALARPLGGWLSDRISGGVVTCLAYLVMALALALAALPLSFPSGGNGGIYPLFVALALVLFTAAGFGNGSSYQMSPKIFLVEAGRGARRTGQPVTEVYASASRLGAAAMNVSSVMAAFGGFFIPKSFSWSLDLTGGFTAAIGVFLLFYVMAIVVCARHYALPHAPVRV</sequence>
<evidence type="ECO:0000256" key="6">
    <source>
        <dbReference type="SAM" id="Phobius"/>
    </source>
</evidence>
<evidence type="ECO:0000256" key="2">
    <source>
        <dbReference type="ARBA" id="ARBA00008432"/>
    </source>
</evidence>
<dbReference type="InterPro" id="IPR036259">
    <property type="entry name" value="MFS_trans_sf"/>
</dbReference>
<feature type="transmembrane region" description="Helical" evidence="6">
    <location>
        <begin position="120"/>
        <end position="142"/>
    </location>
</feature>
<gene>
    <name evidence="7" type="ORF">LH440_12380</name>
</gene>
<name>A0ABD4STZ6_9NEIS</name>
<feature type="transmembrane region" description="Helical" evidence="6">
    <location>
        <begin position="283"/>
        <end position="301"/>
    </location>
</feature>
<keyword evidence="3 6" id="KW-0812">Transmembrane</keyword>
<evidence type="ECO:0000256" key="5">
    <source>
        <dbReference type="ARBA" id="ARBA00023136"/>
    </source>
</evidence>
<keyword evidence="4 6" id="KW-1133">Transmembrane helix</keyword>